<sequence length="70" mass="7843">MIIGATLLVLLILITIASIELENEPQRVYTCLNKHVFTEPVKQKVPDFDGFIIEVDACPICKADLSKNKE</sequence>
<evidence type="ECO:0000313" key="2">
    <source>
        <dbReference type="Proteomes" id="UP000509405"/>
    </source>
</evidence>
<organism evidence="1 2">
    <name type="scientific">Bacillus phage Novomoskovsk</name>
    <dbReference type="NCBI Taxonomy" id="2736258"/>
    <lineage>
        <taxon>Viruses</taxon>
        <taxon>Duplodnaviria</taxon>
        <taxon>Heunggongvirae</taxon>
        <taxon>Uroviricota</taxon>
        <taxon>Caudoviricetes</taxon>
        <taxon>Ehrlichviridae</taxon>
        <taxon>Andromedavirus</taxon>
        <taxon>Andromedavirus novomoskovsk</taxon>
    </lineage>
</organism>
<gene>
    <name evidence="1" type="ORF">Novomoskovsk_6</name>
</gene>
<keyword evidence="2" id="KW-1185">Reference proteome</keyword>
<protein>
    <submittedName>
        <fullName evidence="1">Uncharacterized protein</fullName>
    </submittedName>
</protein>
<accession>A0A6M9Z8U5</accession>
<dbReference type="Proteomes" id="UP000509405">
    <property type="component" value="Segment"/>
</dbReference>
<reference evidence="1 2" key="1">
    <citation type="submission" date="2020-05" db="EMBL/GenBank/DDBJ databases">
        <authorList>
            <person name="Piligrimova E."/>
            <person name="Kazantseva O."/>
            <person name="Skorynina A."/>
            <person name="Shadrin A."/>
        </authorList>
    </citation>
    <scope>NUCLEOTIDE SEQUENCE [LARGE SCALE GENOMIC DNA]</scope>
</reference>
<dbReference type="EMBL" id="MT422786">
    <property type="protein sequence ID" value="QKN88194.1"/>
    <property type="molecule type" value="Genomic_DNA"/>
</dbReference>
<name>A0A6M9Z8U5_9CAUD</name>
<proteinExistence type="predicted"/>
<evidence type="ECO:0000313" key="1">
    <source>
        <dbReference type="EMBL" id="QKN88194.1"/>
    </source>
</evidence>